<dbReference type="InterPro" id="IPR050471">
    <property type="entry name" value="AB_hydrolase"/>
</dbReference>
<evidence type="ECO:0000313" key="2">
    <source>
        <dbReference type="EMBL" id="KDO17434.1"/>
    </source>
</evidence>
<dbReference type="STRING" id="695850.A0A067BGA5"/>
<dbReference type="Gene3D" id="3.40.50.1820">
    <property type="entry name" value="alpha/beta hydrolase"/>
    <property type="match status" value="1"/>
</dbReference>
<evidence type="ECO:0000259" key="1">
    <source>
        <dbReference type="Pfam" id="PF00561"/>
    </source>
</evidence>
<dbReference type="Proteomes" id="UP000030745">
    <property type="component" value="Unassembled WGS sequence"/>
</dbReference>
<dbReference type="EMBL" id="KK583664">
    <property type="protein sequence ID" value="KDO17434.1"/>
    <property type="molecule type" value="Genomic_DNA"/>
</dbReference>
<keyword evidence="3" id="KW-1185">Reference proteome</keyword>
<dbReference type="OrthoDB" id="19657at2759"/>
<dbReference type="PRINTS" id="PR00111">
    <property type="entry name" value="ABHYDROLASE"/>
</dbReference>
<dbReference type="PANTHER" id="PTHR43433:SF5">
    <property type="entry name" value="AB HYDROLASE-1 DOMAIN-CONTAINING PROTEIN"/>
    <property type="match status" value="1"/>
</dbReference>
<reference evidence="2 3" key="1">
    <citation type="journal article" date="2013" name="PLoS Genet.">
        <title>Distinctive expansion of potential virulence genes in the genome of the oomycete fish pathogen Saprolegnia parasitica.</title>
        <authorList>
            <person name="Jiang R.H."/>
            <person name="de Bruijn I."/>
            <person name="Haas B.J."/>
            <person name="Belmonte R."/>
            <person name="Lobach L."/>
            <person name="Christie J."/>
            <person name="van den Ackerveken G."/>
            <person name="Bottin A."/>
            <person name="Bulone V."/>
            <person name="Diaz-Moreno S.M."/>
            <person name="Dumas B."/>
            <person name="Fan L."/>
            <person name="Gaulin E."/>
            <person name="Govers F."/>
            <person name="Grenville-Briggs L.J."/>
            <person name="Horner N.R."/>
            <person name="Levin J.Z."/>
            <person name="Mammella M."/>
            <person name="Meijer H.J."/>
            <person name="Morris P."/>
            <person name="Nusbaum C."/>
            <person name="Oome S."/>
            <person name="Phillips A.J."/>
            <person name="van Rooyen D."/>
            <person name="Rzeszutek E."/>
            <person name="Saraiva M."/>
            <person name="Secombes C.J."/>
            <person name="Seidl M.F."/>
            <person name="Snel B."/>
            <person name="Stassen J.H."/>
            <person name="Sykes S."/>
            <person name="Tripathy S."/>
            <person name="van den Berg H."/>
            <person name="Vega-Arreguin J.C."/>
            <person name="Wawra S."/>
            <person name="Young S.K."/>
            <person name="Zeng Q."/>
            <person name="Dieguez-Uribeondo J."/>
            <person name="Russ C."/>
            <person name="Tyler B.M."/>
            <person name="van West P."/>
        </authorList>
    </citation>
    <scope>NUCLEOTIDE SEQUENCE [LARGE SCALE GENOMIC DNA]</scope>
    <source>
        <strain evidence="2 3">CBS 223.65</strain>
    </source>
</reference>
<dbReference type="AlphaFoldDB" id="A0A067BGA5"/>
<organism evidence="2 3">
    <name type="scientific">Saprolegnia parasitica (strain CBS 223.65)</name>
    <dbReference type="NCBI Taxonomy" id="695850"/>
    <lineage>
        <taxon>Eukaryota</taxon>
        <taxon>Sar</taxon>
        <taxon>Stramenopiles</taxon>
        <taxon>Oomycota</taxon>
        <taxon>Saprolegniomycetes</taxon>
        <taxon>Saprolegniales</taxon>
        <taxon>Saprolegniaceae</taxon>
        <taxon>Saprolegnia</taxon>
    </lineage>
</organism>
<sequence length="320" mass="35179">MVNDASIYTAASIAALYSNIIHVALPNELTIEYALHGDNDAPEKVVLIMGLMSEKEGWAPLLATLLEPGTATARRYQFLTFDNRGVGGTDKPAEYYSTSQMADDALLLMKYVGWSKAHVVGISMGGMIAQEVASRGPDHVQSLALLVTTPGGVHMALPHTPQLGGFWELAKLLVGADDPLHTMLYTMYSDAFLETRVDTNPTMTYRDLLSVFHKERLERTRITASGKKGQYAACLKHSMSPRRLQAIQKAGFPILVVGAGQDRLLHFRNTEILYDHLQGERTTKLIYDTSGHGVLVQERVALATALDAHFQTNVLVPQLF</sequence>
<dbReference type="RefSeq" id="XP_012211856.1">
    <property type="nucleotide sequence ID" value="XM_012356466.1"/>
</dbReference>
<dbReference type="VEuPathDB" id="FungiDB:SPRG_17101"/>
<gene>
    <name evidence="2" type="ORF">SPRG_17101</name>
</gene>
<proteinExistence type="predicted"/>
<evidence type="ECO:0000313" key="3">
    <source>
        <dbReference type="Proteomes" id="UP000030745"/>
    </source>
</evidence>
<dbReference type="PANTHER" id="PTHR43433">
    <property type="entry name" value="HYDROLASE, ALPHA/BETA FOLD FAMILY PROTEIN"/>
    <property type="match status" value="1"/>
</dbReference>
<dbReference type="OMA" id="VNDASIY"/>
<protein>
    <recommendedName>
        <fullName evidence="1">AB hydrolase-1 domain-containing protein</fullName>
    </recommendedName>
</protein>
<feature type="domain" description="AB hydrolase-1" evidence="1">
    <location>
        <begin position="45"/>
        <end position="153"/>
    </location>
</feature>
<name>A0A067BGA5_SAPPC</name>
<dbReference type="InterPro" id="IPR029058">
    <property type="entry name" value="AB_hydrolase_fold"/>
</dbReference>
<dbReference type="Pfam" id="PF00561">
    <property type="entry name" value="Abhydrolase_1"/>
    <property type="match status" value="1"/>
</dbReference>
<dbReference type="GeneID" id="24138663"/>
<dbReference type="SUPFAM" id="SSF53474">
    <property type="entry name" value="alpha/beta-Hydrolases"/>
    <property type="match status" value="1"/>
</dbReference>
<dbReference type="InterPro" id="IPR000073">
    <property type="entry name" value="AB_hydrolase_1"/>
</dbReference>
<dbReference type="KEGG" id="spar:SPRG_17101"/>
<accession>A0A067BGA5</accession>